<proteinExistence type="predicted"/>
<name>A0A2T2NW87_CORCC</name>
<dbReference type="AlphaFoldDB" id="A0A2T2NW87"/>
<organism evidence="1 2">
    <name type="scientific">Corynespora cassiicola Philippines</name>
    <dbReference type="NCBI Taxonomy" id="1448308"/>
    <lineage>
        <taxon>Eukaryota</taxon>
        <taxon>Fungi</taxon>
        <taxon>Dikarya</taxon>
        <taxon>Ascomycota</taxon>
        <taxon>Pezizomycotina</taxon>
        <taxon>Dothideomycetes</taxon>
        <taxon>Pleosporomycetidae</taxon>
        <taxon>Pleosporales</taxon>
        <taxon>Corynesporascaceae</taxon>
        <taxon>Corynespora</taxon>
    </lineage>
</organism>
<accession>A0A2T2NW87</accession>
<protein>
    <recommendedName>
        <fullName evidence="3">RNI-like protein</fullName>
    </recommendedName>
</protein>
<evidence type="ECO:0008006" key="3">
    <source>
        <dbReference type="Google" id="ProtNLM"/>
    </source>
</evidence>
<dbReference type="EMBL" id="KZ678132">
    <property type="protein sequence ID" value="PSN69629.1"/>
    <property type="molecule type" value="Genomic_DNA"/>
</dbReference>
<reference evidence="1 2" key="1">
    <citation type="journal article" date="2018" name="Front. Microbiol.">
        <title>Genome-Wide Analysis of Corynespora cassiicola Leaf Fall Disease Putative Effectors.</title>
        <authorList>
            <person name="Lopez D."/>
            <person name="Ribeiro S."/>
            <person name="Label P."/>
            <person name="Fumanal B."/>
            <person name="Venisse J.S."/>
            <person name="Kohler A."/>
            <person name="de Oliveira R.R."/>
            <person name="Labutti K."/>
            <person name="Lipzen A."/>
            <person name="Lail K."/>
            <person name="Bauer D."/>
            <person name="Ohm R.A."/>
            <person name="Barry K.W."/>
            <person name="Spatafora J."/>
            <person name="Grigoriev I.V."/>
            <person name="Martin F.M."/>
            <person name="Pujade-Renaud V."/>
        </authorList>
    </citation>
    <scope>NUCLEOTIDE SEQUENCE [LARGE SCALE GENOMIC DNA]</scope>
    <source>
        <strain evidence="1 2">Philippines</strain>
    </source>
</reference>
<gene>
    <name evidence="1" type="ORF">BS50DRAFT_585167</name>
</gene>
<sequence length="268" mass="29870">MVYPDYHSRRGQSLKIEDSHSGINRRVRALSIIIKAITISGIRLPKLYVNSINYMFFDSEFPGEHVSGLKELTSLKVEVNQVGVRRPHGDLEPNGHECSGILQKGALIYLLDAARKLTSLHVGLDSPGWRFTDAAATIGAVIPLAIPFPCLEKLSLACIRGSEQEFTQLLCSHARTLRKLRLTASLLEPAGNLANIFETARSKLRLEEARFKGLFQNYNLANGREKGPTWDMGAETGRLLEGYMLKGGECLLTDDYGEFYRMKGHSHL</sequence>
<keyword evidence="2" id="KW-1185">Reference proteome</keyword>
<dbReference type="Proteomes" id="UP000240883">
    <property type="component" value="Unassembled WGS sequence"/>
</dbReference>
<evidence type="ECO:0000313" key="1">
    <source>
        <dbReference type="EMBL" id="PSN69629.1"/>
    </source>
</evidence>
<evidence type="ECO:0000313" key="2">
    <source>
        <dbReference type="Proteomes" id="UP000240883"/>
    </source>
</evidence>